<evidence type="ECO:0000313" key="1">
    <source>
        <dbReference type="EMBL" id="DAF59808.1"/>
    </source>
</evidence>
<accession>A0A8S5T9J1</accession>
<organism evidence="1">
    <name type="scientific">Siphoviridae sp. ct47y1</name>
    <dbReference type="NCBI Taxonomy" id="2827775"/>
    <lineage>
        <taxon>Viruses</taxon>
        <taxon>Duplodnaviria</taxon>
        <taxon>Heunggongvirae</taxon>
        <taxon>Uroviricota</taxon>
        <taxon>Caudoviricetes</taxon>
    </lineage>
</organism>
<protein>
    <submittedName>
        <fullName evidence="1">Uncharacterized protein</fullName>
    </submittedName>
</protein>
<sequence length="33" mass="3816">MLKVKIISNSYSLTTVHRISAMAASIFRYLWLT</sequence>
<dbReference type="EMBL" id="BK032777">
    <property type="protein sequence ID" value="DAF59808.1"/>
    <property type="molecule type" value="Genomic_DNA"/>
</dbReference>
<proteinExistence type="predicted"/>
<name>A0A8S5T9J1_9CAUD</name>
<reference evidence="1" key="1">
    <citation type="journal article" date="2021" name="Proc. Natl. Acad. Sci. U.S.A.">
        <title>A Catalog of Tens of Thousands of Viruses from Human Metagenomes Reveals Hidden Associations with Chronic Diseases.</title>
        <authorList>
            <person name="Tisza M.J."/>
            <person name="Buck C.B."/>
        </authorList>
    </citation>
    <scope>NUCLEOTIDE SEQUENCE</scope>
    <source>
        <strain evidence="1">Ct47y1</strain>
    </source>
</reference>